<comment type="caution">
    <text evidence="19">The sequence shown here is derived from an EMBL/GenBank/DDBJ whole genome shotgun (WGS) entry which is preliminary data.</text>
</comment>
<keyword evidence="10 18" id="KW-0479">Metal-binding</keyword>
<evidence type="ECO:0000256" key="2">
    <source>
        <dbReference type="ARBA" id="ARBA00001946"/>
    </source>
</evidence>
<dbReference type="PANTHER" id="PTHR33254:SF16">
    <property type="entry name" value="BLR3842 PROTEIN"/>
    <property type="match status" value="1"/>
</dbReference>
<comment type="cofactor">
    <cofactor evidence="2 18">
        <name>Mg(2+)</name>
        <dbReference type="ChEBI" id="CHEBI:18420"/>
    </cofactor>
</comment>
<dbReference type="GO" id="GO:0032787">
    <property type="term" value="P:monocarboxylic acid metabolic process"/>
    <property type="evidence" value="ECO:0007669"/>
    <property type="project" value="UniProtKB-ARBA"/>
</dbReference>
<keyword evidence="11 18" id="KW-0460">Magnesium</keyword>
<evidence type="ECO:0000256" key="13">
    <source>
        <dbReference type="ARBA" id="ARBA00025046"/>
    </source>
</evidence>
<evidence type="ECO:0000256" key="11">
    <source>
        <dbReference type="ARBA" id="ARBA00022842"/>
    </source>
</evidence>
<evidence type="ECO:0000256" key="18">
    <source>
        <dbReference type="PIRSR" id="PIRSR605493-1"/>
    </source>
</evidence>
<name>A0A318KH72_9NOCA</name>
<sequence length="237" mass="25007">MKNVVVTDPPRASVDDAARLGAYGVATVHEAAGRVGYLGPRLRPAWPGARIGGTAVTVLCWPGDNLMIHVAIEQCRPGDVLVVATNSPSVDGLFGELFATALHRRGVRGVVLGCGVRDVAELRAMGFPAWSTAVSAQGSVKATPGAVNVPVVVEGRLVRPGDVIVADDDGVVCVPRMDVPAVLELSAARAAKEEASRRAFRAGELGLDRYGLRERLGDFGITYVSHQDYRAEEESRG</sequence>
<dbReference type="EC" id="4.1.1.112" evidence="8"/>
<evidence type="ECO:0000256" key="6">
    <source>
        <dbReference type="ARBA" id="ARBA00011643"/>
    </source>
</evidence>
<dbReference type="SUPFAM" id="SSF89562">
    <property type="entry name" value="RraA-like"/>
    <property type="match status" value="1"/>
</dbReference>
<dbReference type="GO" id="GO:0019336">
    <property type="term" value="P:phenol-containing compound catabolic process"/>
    <property type="evidence" value="ECO:0007669"/>
    <property type="project" value="UniProtKB-ARBA"/>
</dbReference>
<evidence type="ECO:0000313" key="19">
    <source>
        <dbReference type="EMBL" id="PXX71523.1"/>
    </source>
</evidence>
<dbReference type="FunFam" id="3.50.30.40:FF:000002">
    <property type="entry name" value="4-carboxy-4-hydroxy-2-oxoadipate aldolase/oxaloacetate decarboxylase"/>
    <property type="match status" value="1"/>
</dbReference>
<keyword evidence="12" id="KW-0456">Lyase</keyword>
<dbReference type="InterPro" id="IPR005493">
    <property type="entry name" value="RraA/RraA-like"/>
</dbReference>
<dbReference type="PANTHER" id="PTHR33254">
    <property type="entry name" value="4-HYDROXY-4-METHYL-2-OXOGLUTARATE ALDOLASE 3-RELATED"/>
    <property type="match status" value="1"/>
</dbReference>
<dbReference type="EMBL" id="QJKF01000001">
    <property type="protein sequence ID" value="PXX71523.1"/>
    <property type="molecule type" value="Genomic_DNA"/>
</dbReference>
<evidence type="ECO:0000256" key="14">
    <source>
        <dbReference type="ARBA" id="ARBA00030169"/>
    </source>
</evidence>
<dbReference type="EC" id="4.1.3.17" evidence="7"/>
<organism evidence="19 20">
    <name type="scientific">Nocardia tenerifensis</name>
    <dbReference type="NCBI Taxonomy" id="228006"/>
    <lineage>
        <taxon>Bacteria</taxon>
        <taxon>Bacillati</taxon>
        <taxon>Actinomycetota</taxon>
        <taxon>Actinomycetes</taxon>
        <taxon>Mycobacteriales</taxon>
        <taxon>Nocardiaceae</taxon>
        <taxon>Nocardia</taxon>
    </lineage>
</organism>
<comment type="function">
    <text evidence="13">Catalyzes the aldol cleavage of 4-hydroxy-4-methyl-2-oxoglutarate (HMG) into 2 molecules of pyruvate. Also contains a secondary oxaloacetate (OAA) decarboxylase activity due to the common pyruvate enolate transition state formed following C-C bond cleavage in the retro-aldol and decarboxylation reactions.</text>
</comment>
<dbReference type="CDD" id="cd16841">
    <property type="entry name" value="RraA_family"/>
    <property type="match status" value="1"/>
</dbReference>
<dbReference type="RefSeq" id="WP_040742587.1">
    <property type="nucleotide sequence ID" value="NZ_QJKF01000001.1"/>
</dbReference>
<dbReference type="GO" id="GO:0008948">
    <property type="term" value="F:oxaloacetate decarboxylase activity"/>
    <property type="evidence" value="ECO:0007669"/>
    <property type="project" value="UniProtKB-EC"/>
</dbReference>
<feature type="binding site" evidence="18">
    <location>
        <position position="118"/>
    </location>
    <ligand>
        <name>Mg(2+)</name>
        <dbReference type="ChEBI" id="CHEBI:18420"/>
    </ligand>
</feature>
<dbReference type="AlphaFoldDB" id="A0A318KH72"/>
<evidence type="ECO:0000256" key="12">
    <source>
        <dbReference type="ARBA" id="ARBA00023239"/>
    </source>
</evidence>
<evidence type="ECO:0000256" key="10">
    <source>
        <dbReference type="ARBA" id="ARBA00022723"/>
    </source>
</evidence>
<evidence type="ECO:0000256" key="17">
    <source>
        <dbReference type="ARBA" id="ARBA00061585"/>
    </source>
</evidence>
<protein>
    <recommendedName>
        <fullName evidence="9">Putative 4-hydroxy-4-methyl-2-oxoglutarate aldolase</fullName>
        <ecNumber evidence="8">4.1.1.112</ecNumber>
        <ecNumber evidence="7">4.1.3.17</ecNumber>
    </recommendedName>
    <alternativeName>
        <fullName evidence="15">Oxaloacetate decarboxylase</fullName>
    </alternativeName>
    <alternativeName>
        <fullName evidence="14">RraA-like protein</fullName>
    </alternativeName>
</protein>
<comment type="catalytic activity">
    <reaction evidence="1">
        <text>4-hydroxy-4-methyl-2-oxoglutarate = 2 pyruvate</text>
        <dbReference type="Rhea" id="RHEA:22748"/>
        <dbReference type="ChEBI" id="CHEBI:15361"/>
        <dbReference type="ChEBI" id="CHEBI:58276"/>
        <dbReference type="EC" id="4.1.3.17"/>
    </reaction>
</comment>
<reference evidence="19 20" key="1">
    <citation type="submission" date="2018-05" db="EMBL/GenBank/DDBJ databases">
        <title>Genomic Encyclopedia of Type Strains, Phase IV (KMG-IV): sequencing the most valuable type-strain genomes for metagenomic binning, comparative biology and taxonomic classification.</title>
        <authorList>
            <person name="Goeker M."/>
        </authorList>
    </citation>
    <scope>NUCLEOTIDE SEQUENCE [LARGE SCALE GENOMIC DNA]</scope>
    <source>
        <strain evidence="19 20">DSM 44704</strain>
    </source>
</reference>
<keyword evidence="20" id="KW-1185">Reference proteome</keyword>
<evidence type="ECO:0000256" key="4">
    <source>
        <dbReference type="ARBA" id="ARBA00008621"/>
    </source>
</evidence>
<evidence type="ECO:0000256" key="8">
    <source>
        <dbReference type="ARBA" id="ARBA00012947"/>
    </source>
</evidence>
<comment type="similarity">
    <text evidence="17">Belongs to the LigK/PcmE family.</text>
</comment>
<comment type="subunit">
    <text evidence="6">Homohexamer.</text>
</comment>
<dbReference type="Pfam" id="PF03737">
    <property type="entry name" value="RraA-like"/>
    <property type="match status" value="1"/>
</dbReference>
<evidence type="ECO:0000256" key="9">
    <source>
        <dbReference type="ARBA" id="ARBA00016549"/>
    </source>
</evidence>
<comment type="subunit">
    <text evidence="5">Homotrimer.</text>
</comment>
<dbReference type="Gene3D" id="3.50.30.40">
    <property type="entry name" value="Ribonuclease E inhibitor RraA/RraA-like"/>
    <property type="match status" value="1"/>
</dbReference>
<dbReference type="NCBIfam" id="NF006731">
    <property type="entry name" value="PRK09262.1"/>
    <property type="match status" value="1"/>
</dbReference>
<evidence type="ECO:0000256" key="1">
    <source>
        <dbReference type="ARBA" id="ARBA00001342"/>
    </source>
</evidence>
<comment type="catalytic activity">
    <reaction evidence="16">
        <text>oxaloacetate + H(+) = pyruvate + CO2</text>
        <dbReference type="Rhea" id="RHEA:15641"/>
        <dbReference type="ChEBI" id="CHEBI:15361"/>
        <dbReference type="ChEBI" id="CHEBI:15378"/>
        <dbReference type="ChEBI" id="CHEBI:16452"/>
        <dbReference type="ChEBI" id="CHEBI:16526"/>
        <dbReference type="EC" id="4.1.1.112"/>
    </reaction>
</comment>
<accession>A0A318KH72</accession>
<dbReference type="GO" id="GO:0046395">
    <property type="term" value="P:carboxylic acid catabolic process"/>
    <property type="evidence" value="ECO:0007669"/>
    <property type="project" value="UniProtKB-ARBA"/>
</dbReference>
<dbReference type="Proteomes" id="UP000247569">
    <property type="component" value="Unassembled WGS sequence"/>
</dbReference>
<evidence type="ECO:0000256" key="3">
    <source>
        <dbReference type="ARBA" id="ARBA00001968"/>
    </source>
</evidence>
<evidence type="ECO:0000256" key="5">
    <source>
        <dbReference type="ARBA" id="ARBA00011233"/>
    </source>
</evidence>
<dbReference type="InterPro" id="IPR036704">
    <property type="entry name" value="RraA/RraA-like_sf"/>
</dbReference>
<dbReference type="GO" id="GO:0047443">
    <property type="term" value="F:4-hydroxy-4-methyl-2-oxoglutarate aldolase activity"/>
    <property type="evidence" value="ECO:0007669"/>
    <property type="project" value="UniProtKB-EC"/>
</dbReference>
<evidence type="ECO:0000313" key="20">
    <source>
        <dbReference type="Proteomes" id="UP000247569"/>
    </source>
</evidence>
<proteinExistence type="inferred from homology"/>
<dbReference type="GO" id="GO:0046872">
    <property type="term" value="F:metal ion binding"/>
    <property type="evidence" value="ECO:0007669"/>
    <property type="project" value="UniProtKB-KW"/>
</dbReference>
<comment type="cofactor">
    <cofactor evidence="3">
        <name>a divalent metal cation</name>
        <dbReference type="ChEBI" id="CHEBI:60240"/>
    </cofactor>
</comment>
<feature type="binding site" evidence="18">
    <location>
        <position position="117"/>
    </location>
    <ligand>
        <name>substrate</name>
    </ligand>
</feature>
<evidence type="ECO:0000256" key="15">
    <source>
        <dbReference type="ARBA" id="ARBA00032305"/>
    </source>
</evidence>
<dbReference type="OrthoDB" id="943692at2"/>
<evidence type="ECO:0000256" key="16">
    <source>
        <dbReference type="ARBA" id="ARBA00047973"/>
    </source>
</evidence>
<comment type="similarity">
    <text evidence="4">Belongs to the class II aldolase/RraA-like family.</text>
</comment>
<gene>
    <name evidence="19" type="ORF">DFR70_101957</name>
</gene>
<evidence type="ECO:0000256" key="7">
    <source>
        <dbReference type="ARBA" id="ARBA00012213"/>
    </source>
</evidence>